<comment type="caution">
    <text evidence="2">The sequence shown here is derived from an EMBL/GenBank/DDBJ whole genome shotgun (WGS) entry which is preliminary data.</text>
</comment>
<evidence type="ECO:0000313" key="3">
    <source>
        <dbReference type="Proteomes" id="UP001141552"/>
    </source>
</evidence>
<dbReference type="AlphaFoldDB" id="A0A9Q0FIJ1"/>
<dbReference type="Gene3D" id="3.10.20.90">
    <property type="entry name" value="Phosphatidylinositol 3-kinase Catalytic Subunit, Chain A, domain 1"/>
    <property type="match status" value="1"/>
</dbReference>
<evidence type="ECO:0000313" key="2">
    <source>
        <dbReference type="EMBL" id="KAJ4832106.1"/>
    </source>
</evidence>
<organism evidence="2 3">
    <name type="scientific">Turnera subulata</name>
    <dbReference type="NCBI Taxonomy" id="218843"/>
    <lineage>
        <taxon>Eukaryota</taxon>
        <taxon>Viridiplantae</taxon>
        <taxon>Streptophyta</taxon>
        <taxon>Embryophyta</taxon>
        <taxon>Tracheophyta</taxon>
        <taxon>Spermatophyta</taxon>
        <taxon>Magnoliopsida</taxon>
        <taxon>eudicotyledons</taxon>
        <taxon>Gunneridae</taxon>
        <taxon>Pentapetalae</taxon>
        <taxon>rosids</taxon>
        <taxon>fabids</taxon>
        <taxon>Malpighiales</taxon>
        <taxon>Passifloraceae</taxon>
        <taxon>Turnera</taxon>
    </lineage>
</organism>
<dbReference type="PANTHER" id="PTHR13169:SF12">
    <property type="entry name" value="MEMBRANE-ANCHORED UBIQUITIN-FOLD PROTEIN"/>
    <property type="match status" value="1"/>
</dbReference>
<dbReference type="InterPro" id="IPR029071">
    <property type="entry name" value="Ubiquitin-like_domsf"/>
</dbReference>
<name>A0A9Q0FIJ1_9ROSI</name>
<dbReference type="InterPro" id="IPR040015">
    <property type="entry name" value="UBL3-like"/>
</dbReference>
<dbReference type="PANTHER" id="PTHR13169">
    <property type="entry name" value="UBIQUITIN-LIKE PROTEIN 3 HCG-1 PROTEIN"/>
    <property type="match status" value="1"/>
</dbReference>
<dbReference type="CDD" id="cd01814">
    <property type="entry name" value="Ubl_MUBs_plant"/>
    <property type="match status" value="1"/>
</dbReference>
<proteinExistence type="predicted"/>
<gene>
    <name evidence="2" type="ORF">Tsubulata_028053</name>
</gene>
<dbReference type="EMBL" id="JAKUCV010005196">
    <property type="protein sequence ID" value="KAJ4832106.1"/>
    <property type="molecule type" value="Genomic_DNA"/>
</dbReference>
<reference evidence="2" key="2">
    <citation type="journal article" date="2023" name="Plants (Basel)">
        <title>Annotation of the Turnera subulata (Passifloraceae) Draft Genome Reveals the S-Locus Evolved after the Divergence of Turneroideae from Passifloroideae in a Stepwise Manner.</title>
        <authorList>
            <person name="Henning P.M."/>
            <person name="Roalson E.H."/>
            <person name="Mir W."/>
            <person name="McCubbin A.G."/>
            <person name="Shore J.S."/>
        </authorList>
    </citation>
    <scope>NUCLEOTIDE SEQUENCE</scope>
    <source>
        <strain evidence="2">F60SS</strain>
    </source>
</reference>
<protein>
    <recommendedName>
        <fullName evidence="1">Ubiquitin-like domain-containing protein</fullName>
    </recommendedName>
</protein>
<dbReference type="OrthoDB" id="1043111at2759"/>
<dbReference type="SUPFAM" id="SSF54236">
    <property type="entry name" value="Ubiquitin-like"/>
    <property type="match status" value="1"/>
</dbReference>
<keyword evidence="3" id="KW-1185">Reference proteome</keyword>
<dbReference type="Proteomes" id="UP001141552">
    <property type="component" value="Unassembled WGS sequence"/>
</dbReference>
<dbReference type="PROSITE" id="PS50053">
    <property type="entry name" value="UBIQUITIN_2"/>
    <property type="match status" value="1"/>
</dbReference>
<reference evidence="2" key="1">
    <citation type="submission" date="2022-02" db="EMBL/GenBank/DDBJ databases">
        <authorList>
            <person name="Henning P.M."/>
            <person name="McCubbin A.G."/>
            <person name="Shore J.S."/>
        </authorList>
    </citation>
    <scope>NUCLEOTIDE SEQUENCE</scope>
    <source>
        <strain evidence="2">F60SS</strain>
        <tissue evidence="2">Leaves</tissue>
    </source>
</reference>
<evidence type="ECO:0000259" key="1">
    <source>
        <dbReference type="PROSITE" id="PS50053"/>
    </source>
</evidence>
<sequence length="145" mass="15626">MAGSGGGSREERLELKFRIYDGTDIAHGSYSASSTVSALKQRLVAEWPPGKTITPKRVIDLKLIHGGKILENSKTLADSTMAYGVLPGEVTIMHVVVQPPAAKNKGSCEAIKTFTFGGIALFCIAMAKNWHVAFNRSCLMEITLC</sequence>
<dbReference type="InterPro" id="IPR039540">
    <property type="entry name" value="UBL3-like_ubiquitin_dom"/>
</dbReference>
<dbReference type="Pfam" id="PF13881">
    <property type="entry name" value="Rad60-SLD_2"/>
    <property type="match status" value="1"/>
</dbReference>
<feature type="domain" description="Ubiquitin-like" evidence="1">
    <location>
        <begin position="13"/>
        <end position="78"/>
    </location>
</feature>
<dbReference type="InterPro" id="IPR000626">
    <property type="entry name" value="Ubiquitin-like_dom"/>
</dbReference>
<accession>A0A9Q0FIJ1</accession>